<sequence length="430" mass="48581">MSDSEANRGGHLVKPSGRILGALGLSGLIARPISRIIANKIDTAIIYGSIDAMMPDGSQRQIRGQHIGPHAIIHLHDWRALVRLVRGGSVGWYEAWEDGQWSSPDPVKIFDIFLRNRATLGQLGRAAGMRKLFGRFFHWLNRNNQTGSKRNIQAHYDLGNDFYKLWLDESLSYSSALFDGKSGKDISLFDAQNRKNDRILEQIKIKNGQSILEIGCGWGGFAKQAFNAANINYHGITLSAEQAAIAREKLSILSRQHDIKNNRNFQISLTDYRDVDGQYDAIVSVEMVEAVGQKYWPSYMQMIARNLKSSGRAVIQYIGIDDAIFEQYSKNIDFIQAYIFPGGLLISQSKFRALAMENGLIWEDHFEFGHDYATTLKIWRQNFDKADAAGKIPAGFDEKFKRLWRYYLMYCEGGFASGGIYVAQLTLKKS</sequence>
<evidence type="ECO:0000313" key="7">
    <source>
        <dbReference type="EMBL" id="APG62515.1"/>
    </source>
</evidence>
<dbReference type="GO" id="GO:0008610">
    <property type="term" value="P:lipid biosynthetic process"/>
    <property type="evidence" value="ECO:0007669"/>
    <property type="project" value="InterPro"/>
</dbReference>
<evidence type="ECO:0000256" key="5">
    <source>
        <dbReference type="ARBA" id="ARBA00023098"/>
    </source>
</evidence>
<evidence type="ECO:0000256" key="1">
    <source>
        <dbReference type="ARBA" id="ARBA00010815"/>
    </source>
</evidence>
<dbReference type="AlphaFoldDB" id="A0A1L3JBJ7"/>
<protein>
    <submittedName>
        <fullName evidence="7">SAM-dependent methyltransferase</fullName>
    </submittedName>
</protein>
<dbReference type="Pfam" id="PF02353">
    <property type="entry name" value="CMAS"/>
    <property type="match status" value="1"/>
</dbReference>
<dbReference type="OrthoDB" id="9782855at2"/>
<keyword evidence="2 7" id="KW-0489">Methyltransferase</keyword>
<proteinExistence type="inferred from homology"/>
<dbReference type="STRING" id="1913578.LPB140_06655"/>
<dbReference type="InterPro" id="IPR050723">
    <property type="entry name" value="CFA/CMAS"/>
</dbReference>
<reference evidence="7 8" key="1">
    <citation type="submission" date="2016-11" db="EMBL/GenBank/DDBJ databases">
        <title>Sphingorhabdus sp. LPB0140, isolated from marine environment.</title>
        <authorList>
            <person name="Kim E."/>
            <person name="Yi H."/>
        </authorList>
    </citation>
    <scope>NUCLEOTIDE SEQUENCE [LARGE SCALE GENOMIC DNA]</scope>
    <source>
        <strain evidence="7 8">LPB0140</strain>
    </source>
</reference>
<dbReference type="InterPro" id="IPR003333">
    <property type="entry name" value="CMAS"/>
</dbReference>
<dbReference type="PANTHER" id="PTHR43667">
    <property type="entry name" value="CYCLOPROPANE-FATTY-ACYL-PHOSPHOLIPID SYNTHASE"/>
    <property type="match status" value="1"/>
</dbReference>
<dbReference type="GO" id="GO:0032259">
    <property type="term" value="P:methylation"/>
    <property type="evidence" value="ECO:0007669"/>
    <property type="project" value="UniProtKB-KW"/>
</dbReference>
<dbReference type="RefSeq" id="WP_072559167.1">
    <property type="nucleotide sequence ID" value="NZ_CP018154.1"/>
</dbReference>
<organism evidence="7 8">
    <name type="scientific">Sphingorhabdus lutea</name>
    <dbReference type="NCBI Taxonomy" id="1913578"/>
    <lineage>
        <taxon>Bacteria</taxon>
        <taxon>Pseudomonadati</taxon>
        <taxon>Pseudomonadota</taxon>
        <taxon>Alphaproteobacteria</taxon>
        <taxon>Sphingomonadales</taxon>
        <taxon>Sphingomonadaceae</taxon>
        <taxon>Sphingorhabdus</taxon>
    </lineage>
</organism>
<gene>
    <name evidence="7" type="ORF">LPB140_06655</name>
</gene>
<keyword evidence="8" id="KW-1185">Reference proteome</keyword>
<comment type="similarity">
    <text evidence="1">Belongs to the CFA/CMAS family.</text>
</comment>
<evidence type="ECO:0000313" key="8">
    <source>
        <dbReference type="Proteomes" id="UP000242561"/>
    </source>
</evidence>
<evidence type="ECO:0000256" key="4">
    <source>
        <dbReference type="ARBA" id="ARBA00022691"/>
    </source>
</evidence>
<accession>A0A1L3JBJ7</accession>
<dbReference type="EMBL" id="CP018154">
    <property type="protein sequence ID" value="APG62515.1"/>
    <property type="molecule type" value="Genomic_DNA"/>
</dbReference>
<feature type="active site" evidence="6">
    <location>
        <position position="411"/>
    </location>
</feature>
<dbReference type="CDD" id="cd02440">
    <property type="entry name" value="AdoMet_MTases"/>
    <property type="match status" value="1"/>
</dbReference>
<dbReference type="PIRSF" id="PIRSF003085">
    <property type="entry name" value="CMAS"/>
    <property type="match status" value="1"/>
</dbReference>
<dbReference type="Proteomes" id="UP000242561">
    <property type="component" value="Chromosome"/>
</dbReference>
<keyword evidence="4" id="KW-0949">S-adenosyl-L-methionine</keyword>
<name>A0A1L3JBJ7_9SPHN</name>
<keyword evidence="5" id="KW-0443">Lipid metabolism</keyword>
<dbReference type="SUPFAM" id="SSF53335">
    <property type="entry name" value="S-adenosyl-L-methionine-dependent methyltransferases"/>
    <property type="match status" value="1"/>
</dbReference>
<dbReference type="GO" id="GO:0008168">
    <property type="term" value="F:methyltransferase activity"/>
    <property type="evidence" value="ECO:0007669"/>
    <property type="project" value="UniProtKB-KW"/>
</dbReference>
<evidence type="ECO:0000256" key="3">
    <source>
        <dbReference type="ARBA" id="ARBA00022679"/>
    </source>
</evidence>
<dbReference type="PANTHER" id="PTHR43667:SF2">
    <property type="entry name" value="FATTY ACID C-METHYL TRANSFERASE"/>
    <property type="match status" value="1"/>
</dbReference>
<keyword evidence="3 7" id="KW-0808">Transferase</keyword>
<dbReference type="Gene3D" id="3.40.50.150">
    <property type="entry name" value="Vaccinia Virus protein VP39"/>
    <property type="match status" value="1"/>
</dbReference>
<dbReference type="InterPro" id="IPR029063">
    <property type="entry name" value="SAM-dependent_MTases_sf"/>
</dbReference>
<dbReference type="KEGG" id="sphl:LPB140_06655"/>
<evidence type="ECO:0000256" key="6">
    <source>
        <dbReference type="PIRSR" id="PIRSR003085-1"/>
    </source>
</evidence>
<evidence type="ECO:0000256" key="2">
    <source>
        <dbReference type="ARBA" id="ARBA00022603"/>
    </source>
</evidence>